<keyword evidence="2" id="KW-1185">Reference proteome</keyword>
<gene>
    <name evidence="1" type="ORF">MUK42_04782</name>
</gene>
<proteinExistence type="predicted"/>
<dbReference type="OrthoDB" id="649864at2759"/>
<sequence>MTGKLATSDGVRRLHDMAASTADRRFAYSCMEEAAAHIQNLRDDDSLGARPGPCSVELPFAVGLQTDCGTYAWVCSLSLLPYLCAEAEGLQRS</sequence>
<dbReference type="AlphaFoldDB" id="A0A9E7ID17"/>
<evidence type="ECO:0000313" key="2">
    <source>
        <dbReference type="Proteomes" id="UP001055439"/>
    </source>
</evidence>
<dbReference type="InterPro" id="IPR036312">
    <property type="entry name" value="Bifun_inhib/LTP/seed_sf"/>
</dbReference>
<evidence type="ECO:0000313" key="1">
    <source>
        <dbReference type="EMBL" id="URE49451.1"/>
    </source>
</evidence>
<dbReference type="Gene3D" id="1.10.110.10">
    <property type="entry name" value="Plant lipid-transfer and hydrophobic proteins"/>
    <property type="match status" value="1"/>
</dbReference>
<dbReference type="EMBL" id="CP097511">
    <property type="protein sequence ID" value="URE49451.1"/>
    <property type="molecule type" value="Genomic_DNA"/>
</dbReference>
<protein>
    <submittedName>
        <fullName evidence="1">Uncharacterized protein</fullName>
    </submittedName>
</protein>
<dbReference type="Proteomes" id="UP001055439">
    <property type="component" value="Chromosome 9"/>
</dbReference>
<organism evidence="1 2">
    <name type="scientific">Musa troglodytarum</name>
    <name type="common">fe'i banana</name>
    <dbReference type="NCBI Taxonomy" id="320322"/>
    <lineage>
        <taxon>Eukaryota</taxon>
        <taxon>Viridiplantae</taxon>
        <taxon>Streptophyta</taxon>
        <taxon>Embryophyta</taxon>
        <taxon>Tracheophyta</taxon>
        <taxon>Spermatophyta</taxon>
        <taxon>Magnoliopsida</taxon>
        <taxon>Liliopsida</taxon>
        <taxon>Zingiberales</taxon>
        <taxon>Musaceae</taxon>
        <taxon>Musa</taxon>
    </lineage>
</organism>
<name>A0A9E7ID17_9LILI</name>
<accession>A0A9E7ID17</accession>
<reference evidence="1" key="1">
    <citation type="submission" date="2022-05" db="EMBL/GenBank/DDBJ databases">
        <title>The Musa troglodytarum L. genome provides insights into the mechanism of non-climacteric behaviour and enrichment of carotenoids.</title>
        <authorList>
            <person name="Wang J."/>
        </authorList>
    </citation>
    <scope>NUCLEOTIDE SEQUENCE</scope>
    <source>
        <tissue evidence="1">Leaf</tissue>
    </source>
</reference>